<name>A0A3B0CBA0_9FLAO</name>
<accession>A0A3B0CBA0</accession>
<reference evidence="1 2" key="1">
    <citation type="submission" date="2018-10" db="EMBL/GenBank/DDBJ databases">
        <title>Ulvibacterium marinum gen. nov., sp. nov., a novel marine bacterium of the family Flavobacteriaceae, isolated from a culture of the green alga Ulva prolifera.</title>
        <authorList>
            <person name="Zhang Z."/>
        </authorList>
    </citation>
    <scope>NUCLEOTIDE SEQUENCE [LARGE SCALE GENOMIC DNA]</scope>
    <source>
        <strain evidence="1 2">CCMM003</strain>
    </source>
</reference>
<dbReference type="Proteomes" id="UP000276603">
    <property type="component" value="Unassembled WGS sequence"/>
</dbReference>
<proteinExistence type="predicted"/>
<dbReference type="AlphaFoldDB" id="A0A3B0CBA0"/>
<evidence type="ECO:0000313" key="1">
    <source>
        <dbReference type="EMBL" id="RKN80877.1"/>
    </source>
</evidence>
<evidence type="ECO:0000313" key="2">
    <source>
        <dbReference type="Proteomes" id="UP000276603"/>
    </source>
</evidence>
<sequence length="128" mass="14442">MVRKKGNPKTFRSFVEINYTINYAMGQYNSDRTKKHLLEKIEKDKSTYQKLRLRKLFKYAADALVFLGIGLVYKQISTPDKIVDSEMDPADKITLQLSDGSTKVLSGEGTTSVLDKEGIALGCKMEIN</sequence>
<keyword evidence="2" id="KW-1185">Reference proteome</keyword>
<dbReference type="RefSeq" id="WP_120711033.1">
    <property type="nucleotide sequence ID" value="NZ_RBCJ01000002.1"/>
</dbReference>
<organism evidence="1 2">
    <name type="scientific">Ulvibacterium marinum</name>
    <dbReference type="NCBI Taxonomy" id="2419782"/>
    <lineage>
        <taxon>Bacteria</taxon>
        <taxon>Pseudomonadati</taxon>
        <taxon>Bacteroidota</taxon>
        <taxon>Flavobacteriia</taxon>
        <taxon>Flavobacteriales</taxon>
        <taxon>Flavobacteriaceae</taxon>
        <taxon>Ulvibacterium</taxon>
    </lineage>
</organism>
<protein>
    <submittedName>
        <fullName evidence="1">Uncharacterized protein</fullName>
    </submittedName>
</protein>
<gene>
    <name evidence="1" type="ORF">D7Z94_07900</name>
</gene>
<dbReference type="EMBL" id="RBCJ01000002">
    <property type="protein sequence ID" value="RKN80877.1"/>
    <property type="molecule type" value="Genomic_DNA"/>
</dbReference>
<comment type="caution">
    <text evidence="1">The sequence shown here is derived from an EMBL/GenBank/DDBJ whole genome shotgun (WGS) entry which is preliminary data.</text>
</comment>